<evidence type="ECO:0000313" key="3">
    <source>
        <dbReference type="EMBL" id="TGY93867.1"/>
    </source>
</evidence>
<name>A0A4S2HCT8_9PROT</name>
<evidence type="ECO:0000259" key="2">
    <source>
        <dbReference type="PROSITE" id="PS50943"/>
    </source>
</evidence>
<dbReference type="NCBIfam" id="TIGR02607">
    <property type="entry name" value="antidote_HigA"/>
    <property type="match status" value="1"/>
</dbReference>
<organism evidence="3 4">
    <name type="scientific">Marinicauda pacifica</name>
    <dbReference type="NCBI Taxonomy" id="1133559"/>
    <lineage>
        <taxon>Bacteria</taxon>
        <taxon>Pseudomonadati</taxon>
        <taxon>Pseudomonadota</taxon>
        <taxon>Alphaproteobacteria</taxon>
        <taxon>Maricaulales</taxon>
        <taxon>Maricaulaceae</taxon>
        <taxon>Marinicauda</taxon>
    </lineage>
</organism>
<dbReference type="PANTHER" id="PTHR36924">
    <property type="entry name" value="ANTITOXIN HIGA-1"/>
    <property type="match status" value="1"/>
</dbReference>
<evidence type="ECO:0000313" key="4">
    <source>
        <dbReference type="Proteomes" id="UP000305451"/>
    </source>
</evidence>
<gene>
    <name evidence="3" type="primary">higA</name>
    <name evidence="3" type="ORF">E5162_00810</name>
</gene>
<dbReference type="PROSITE" id="PS50943">
    <property type="entry name" value="HTH_CROC1"/>
    <property type="match status" value="1"/>
</dbReference>
<feature type="domain" description="HTH cro/C1-type" evidence="2">
    <location>
        <begin position="36"/>
        <end position="76"/>
    </location>
</feature>
<dbReference type="RefSeq" id="WP_135943062.1">
    <property type="nucleotide sequence ID" value="NZ_BMEI01000001.1"/>
</dbReference>
<dbReference type="InterPro" id="IPR010982">
    <property type="entry name" value="Lambda_DNA-bd_dom_sf"/>
</dbReference>
<comment type="caution">
    <text evidence="3">The sequence shown here is derived from an EMBL/GenBank/DDBJ whole genome shotgun (WGS) entry which is preliminary data.</text>
</comment>
<keyword evidence="4" id="KW-1185">Reference proteome</keyword>
<dbReference type="PANTHER" id="PTHR36924:SF1">
    <property type="entry name" value="ANTITOXIN HIGA-1"/>
    <property type="match status" value="1"/>
</dbReference>
<dbReference type="Proteomes" id="UP000305451">
    <property type="component" value="Unassembled WGS sequence"/>
</dbReference>
<dbReference type="Pfam" id="PF01381">
    <property type="entry name" value="HTH_3"/>
    <property type="match status" value="1"/>
</dbReference>
<dbReference type="SMART" id="SM00530">
    <property type="entry name" value="HTH_XRE"/>
    <property type="match status" value="1"/>
</dbReference>
<dbReference type="Gene3D" id="1.10.260.40">
    <property type="entry name" value="lambda repressor-like DNA-binding domains"/>
    <property type="match status" value="1"/>
</dbReference>
<dbReference type="InterPro" id="IPR001387">
    <property type="entry name" value="Cro/C1-type_HTH"/>
</dbReference>
<evidence type="ECO:0000256" key="1">
    <source>
        <dbReference type="ARBA" id="ARBA00023125"/>
    </source>
</evidence>
<proteinExistence type="predicted"/>
<dbReference type="CDD" id="cd00093">
    <property type="entry name" value="HTH_XRE"/>
    <property type="match status" value="1"/>
</dbReference>
<keyword evidence="1" id="KW-0238">DNA-binding</keyword>
<dbReference type="OrthoDB" id="3174593at2"/>
<dbReference type="InterPro" id="IPR013430">
    <property type="entry name" value="Toxin_antidote_HigA"/>
</dbReference>
<dbReference type="GO" id="GO:0003677">
    <property type="term" value="F:DNA binding"/>
    <property type="evidence" value="ECO:0007669"/>
    <property type="project" value="UniProtKB-KW"/>
</dbReference>
<protein>
    <submittedName>
        <fullName evidence="3">Addiction module antidote protein, HigA family</fullName>
    </submittedName>
</protein>
<reference evidence="3 4" key="1">
    <citation type="journal article" date="2013" name="Int. J. Syst. Evol. Microbiol.">
        <title>Marinicauda pacifica gen. nov., sp. nov., a prosthecate alphaproteobacterium of the family Hyphomonadaceae isolated from deep seawater.</title>
        <authorList>
            <person name="Zhang X.Y."/>
            <person name="Li G.W."/>
            <person name="Wang C.S."/>
            <person name="Zhang Y.J."/>
            <person name="Xu X.W."/>
            <person name="Li H."/>
            <person name="Liu A."/>
            <person name="Liu C."/>
            <person name="Xie B.B."/>
            <person name="Qin Q.L."/>
            <person name="Xu Z."/>
            <person name="Chen X.L."/>
            <person name="Zhou B.C."/>
            <person name="Zhang Y.Z."/>
        </authorList>
    </citation>
    <scope>NUCLEOTIDE SEQUENCE [LARGE SCALE GENOMIC DNA]</scope>
    <source>
        <strain evidence="3 4">P-1 km-3</strain>
    </source>
</reference>
<dbReference type="SUPFAM" id="SSF47413">
    <property type="entry name" value="lambda repressor-like DNA-binding domains"/>
    <property type="match status" value="1"/>
</dbReference>
<sequence length="105" mass="11581">MTHIPATDGMIGLLVHPGEYLKEEYLRPLGLKNRHVADALKISASNLSRFLAGKQAVSIELAVRLGKAFGTSAQFWLNLQQAYDIASLRQSRWAEIEAEVDSVTS</sequence>
<dbReference type="AlphaFoldDB" id="A0A4S2HCT8"/>
<accession>A0A4S2HCT8</accession>
<dbReference type="EMBL" id="SRXV01000001">
    <property type="protein sequence ID" value="TGY93867.1"/>
    <property type="molecule type" value="Genomic_DNA"/>
</dbReference>